<feature type="compositionally biased region" description="Low complexity" evidence="1">
    <location>
        <begin position="30"/>
        <end position="40"/>
    </location>
</feature>
<dbReference type="AlphaFoldDB" id="A0AAV9P9T1"/>
<sequence length="721" mass="80806">MNDPCAMYLPNSPLPTQIHPTDTRRTRANSTSQSTTGTSSGLRCTTDLSWTDYLLEEKAFLFDILFAGVIDKFAAEVSEDCSDFWATFLVSELFAQYQDLVSDDSDVDIDQLMHHARLYNGPHGSLHSTVHIVAHWCPLRKPKGTVDPEYADEDENGKRKRASGDEPSRRRAPTEPSAEEDYTSTYNTDFLSIRVLQKIFPRLRDDCLLQDLVKKKYAMNDSKGNRLNGRLPYAHDAASVVRQFASTFHLLELSTAPFVVLLRTPVREEFVKRYHDFENGDQIMIGGILRTVFHIRHPEHTSRHATPAQLGELLDVLKQMQLHSLPTEIDLEWVKGLVQRRRSAPPTEKAPASTAPSPCATEQLREACDAFTWHAVRITARPLKSSGEPDATWQQEVQKSGSHSTEWRAEMIAAMRNEARSQRVKSYHALGESGPYGSSWKAKLSAGFTDEHKSAAAENTSKLHALGESGPYGSSCVEKQRESMLKLHSLGESGLYGSSWKAKISASFTDERRSATAENKSELHALGESGPYGSSWREKSQAGHLGQIRVARNRAVVAQDGKFKRGDLNQLSILPPLASTLPRAELHFHLRGAMGFLGLDIPNNLERPPDTVARPVSASFGTPKEYTTPWHHRDKFSKNDRIKSNFAELLYSRDSPHLTHKERKDEAEQSGRTEISVADVKVWVKTMLFAEDLYLTAQSYGIAGTEAQYTKKTGLWDVKKM</sequence>
<reference evidence="2 3" key="1">
    <citation type="submission" date="2023-08" db="EMBL/GenBank/DDBJ databases">
        <title>Black Yeasts Isolated from many extreme environments.</title>
        <authorList>
            <person name="Coleine C."/>
            <person name="Stajich J.E."/>
            <person name="Selbmann L."/>
        </authorList>
    </citation>
    <scope>NUCLEOTIDE SEQUENCE [LARGE SCALE GENOMIC DNA]</scope>
    <source>
        <strain evidence="2 3">CCFEE 5935</strain>
    </source>
</reference>
<feature type="compositionally biased region" description="Basic and acidic residues" evidence="1">
    <location>
        <begin position="515"/>
        <end position="525"/>
    </location>
</feature>
<organism evidence="2 3">
    <name type="scientific">Saxophila tyrrhenica</name>
    <dbReference type="NCBI Taxonomy" id="1690608"/>
    <lineage>
        <taxon>Eukaryota</taxon>
        <taxon>Fungi</taxon>
        <taxon>Dikarya</taxon>
        <taxon>Ascomycota</taxon>
        <taxon>Pezizomycotina</taxon>
        <taxon>Dothideomycetes</taxon>
        <taxon>Dothideomycetidae</taxon>
        <taxon>Mycosphaerellales</taxon>
        <taxon>Extremaceae</taxon>
        <taxon>Saxophila</taxon>
    </lineage>
</organism>
<protein>
    <submittedName>
        <fullName evidence="2">Uncharacterized protein</fullName>
    </submittedName>
</protein>
<evidence type="ECO:0000313" key="3">
    <source>
        <dbReference type="Proteomes" id="UP001337655"/>
    </source>
</evidence>
<feature type="region of interest" description="Disordered" evidence="1">
    <location>
        <begin position="1"/>
        <end position="40"/>
    </location>
</feature>
<evidence type="ECO:0000256" key="1">
    <source>
        <dbReference type="SAM" id="MobiDB-lite"/>
    </source>
</evidence>
<name>A0AAV9P9T1_9PEZI</name>
<feature type="region of interest" description="Disordered" evidence="1">
    <location>
        <begin position="146"/>
        <end position="182"/>
    </location>
</feature>
<feature type="compositionally biased region" description="Polar residues" evidence="1">
    <location>
        <begin position="392"/>
        <end position="404"/>
    </location>
</feature>
<dbReference type="EMBL" id="JAVRRT010000008">
    <property type="protein sequence ID" value="KAK5169722.1"/>
    <property type="molecule type" value="Genomic_DNA"/>
</dbReference>
<proteinExistence type="predicted"/>
<dbReference type="GeneID" id="89927041"/>
<comment type="caution">
    <text evidence="2">The sequence shown here is derived from an EMBL/GenBank/DDBJ whole genome shotgun (WGS) entry which is preliminary data.</text>
</comment>
<feature type="compositionally biased region" description="Basic and acidic residues" evidence="1">
    <location>
        <begin position="162"/>
        <end position="173"/>
    </location>
</feature>
<feature type="region of interest" description="Disordered" evidence="1">
    <location>
        <begin position="383"/>
        <end position="405"/>
    </location>
</feature>
<dbReference type="RefSeq" id="XP_064659068.1">
    <property type="nucleotide sequence ID" value="XM_064802943.1"/>
</dbReference>
<keyword evidence="3" id="KW-1185">Reference proteome</keyword>
<feature type="region of interest" description="Disordered" evidence="1">
    <location>
        <begin position="515"/>
        <end position="538"/>
    </location>
</feature>
<accession>A0AAV9P9T1</accession>
<evidence type="ECO:0000313" key="2">
    <source>
        <dbReference type="EMBL" id="KAK5169722.1"/>
    </source>
</evidence>
<gene>
    <name evidence="2" type="ORF">LTR77_005700</name>
</gene>
<dbReference type="Proteomes" id="UP001337655">
    <property type="component" value="Unassembled WGS sequence"/>
</dbReference>